<dbReference type="PANTHER" id="PTHR30627">
    <property type="entry name" value="PEPTIDOGLYCAN D,D-TRANSPEPTIDASE"/>
    <property type="match status" value="1"/>
</dbReference>
<evidence type="ECO:0000256" key="6">
    <source>
        <dbReference type="ARBA" id="ARBA00022960"/>
    </source>
</evidence>
<dbReference type="Pfam" id="PF03717">
    <property type="entry name" value="PBP_dimer"/>
    <property type="match status" value="1"/>
</dbReference>
<dbReference type="Gene3D" id="1.10.10.1230">
    <property type="entry name" value="Penicillin-binding protein, N-terminal non-catalytic domain, head sub-domain"/>
    <property type="match status" value="1"/>
</dbReference>
<dbReference type="InterPro" id="IPR005311">
    <property type="entry name" value="PBP_dimer"/>
</dbReference>
<keyword evidence="9 11" id="KW-0472">Membrane</keyword>
<organism evidence="14 15">
    <name type="scientific">Candidatus Avichristensenella intestinipullorum</name>
    <dbReference type="NCBI Taxonomy" id="2840693"/>
    <lineage>
        <taxon>Bacteria</taxon>
        <taxon>Bacillati</taxon>
        <taxon>Bacillota</taxon>
        <taxon>Clostridia</taxon>
        <taxon>Candidatus Avichristensenella</taxon>
    </lineage>
</organism>
<reference evidence="14" key="1">
    <citation type="submission" date="2020-10" db="EMBL/GenBank/DDBJ databases">
        <authorList>
            <person name="Gilroy R."/>
        </authorList>
    </citation>
    <scope>NUCLEOTIDE SEQUENCE</scope>
    <source>
        <strain evidence="14">ChiHile30-977</strain>
    </source>
</reference>
<gene>
    <name evidence="14" type="ORF">IAA66_02920</name>
</gene>
<dbReference type="Gene3D" id="3.40.710.10">
    <property type="entry name" value="DD-peptidase/beta-lactamase superfamily"/>
    <property type="match status" value="1"/>
</dbReference>
<evidence type="ECO:0000256" key="11">
    <source>
        <dbReference type="SAM" id="Phobius"/>
    </source>
</evidence>
<evidence type="ECO:0000256" key="1">
    <source>
        <dbReference type="ARBA" id="ARBA00004167"/>
    </source>
</evidence>
<accession>A0A9D1CJC3</accession>
<evidence type="ECO:0000256" key="5">
    <source>
        <dbReference type="ARBA" id="ARBA00022692"/>
    </source>
</evidence>
<dbReference type="SUPFAM" id="SSF56519">
    <property type="entry name" value="Penicillin binding protein dimerisation domain"/>
    <property type="match status" value="1"/>
</dbReference>
<dbReference type="InterPro" id="IPR036138">
    <property type="entry name" value="PBP_dimer_sf"/>
</dbReference>
<evidence type="ECO:0000256" key="10">
    <source>
        <dbReference type="ARBA" id="ARBA00023316"/>
    </source>
</evidence>
<feature type="domain" description="Penicillin-binding protein dimerisation" evidence="13">
    <location>
        <begin position="54"/>
        <end position="313"/>
    </location>
</feature>
<keyword evidence="6" id="KW-0133">Cell shape</keyword>
<evidence type="ECO:0000313" key="15">
    <source>
        <dbReference type="Proteomes" id="UP000886819"/>
    </source>
</evidence>
<dbReference type="GO" id="GO:0008658">
    <property type="term" value="F:penicillin binding"/>
    <property type="evidence" value="ECO:0007669"/>
    <property type="project" value="InterPro"/>
</dbReference>
<evidence type="ECO:0000259" key="12">
    <source>
        <dbReference type="Pfam" id="PF00905"/>
    </source>
</evidence>
<dbReference type="SUPFAM" id="SSF56601">
    <property type="entry name" value="beta-lactamase/transpeptidase-like"/>
    <property type="match status" value="1"/>
</dbReference>
<evidence type="ECO:0000256" key="7">
    <source>
        <dbReference type="ARBA" id="ARBA00022984"/>
    </source>
</evidence>
<keyword evidence="7" id="KW-0573">Peptidoglycan synthesis</keyword>
<keyword evidence="4" id="KW-1003">Cell membrane</keyword>
<dbReference type="GO" id="GO:0071972">
    <property type="term" value="F:peptidoglycan L,D-transpeptidase activity"/>
    <property type="evidence" value="ECO:0007669"/>
    <property type="project" value="TreeGrafter"/>
</dbReference>
<comment type="subcellular location">
    <subcellularLocation>
        <location evidence="2">Cell membrane</location>
    </subcellularLocation>
    <subcellularLocation>
        <location evidence="1">Membrane</location>
        <topology evidence="1">Single-pass membrane protein</topology>
    </subcellularLocation>
</comment>
<evidence type="ECO:0008006" key="16">
    <source>
        <dbReference type="Google" id="ProtNLM"/>
    </source>
</evidence>
<evidence type="ECO:0000313" key="14">
    <source>
        <dbReference type="EMBL" id="HIQ62524.1"/>
    </source>
</evidence>
<feature type="domain" description="Penicillin-binding protein transpeptidase" evidence="12">
    <location>
        <begin position="655"/>
        <end position="798"/>
    </location>
</feature>
<evidence type="ECO:0000256" key="2">
    <source>
        <dbReference type="ARBA" id="ARBA00004236"/>
    </source>
</evidence>
<dbReference type="GO" id="GO:0005886">
    <property type="term" value="C:plasma membrane"/>
    <property type="evidence" value="ECO:0007669"/>
    <property type="project" value="UniProtKB-SubCell"/>
</dbReference>
<reference evidence="14" key="2">
    <citation type="journal article" date="2021" name="PeerJ">
        <title>Extensive microbial diversity within the chicken gut microbiome revealed by metagenomics and culture.</title>
        <authorList>
            <person name="Gilroy R."/>
            <person name="Ravi A."/>
            <person name="Getino M."/>
            <person name="Pursley I."/>
            <person name="Horton D.L."/>
            <person name="Alikhan N.F."/>
            <person name="Baker D."/>
            <person name="Gharbi K."/>
            <person name="Hall N."/>
            <person name="Watson M."/>
            <person name="Adriaenssens E.M."/>
            <person name="Foster-Nyarko E."/>
            <person name="Jarju S."/>
            <person name="Secka A."/>
            <person name="Antonio M."/>
            <person name="Oren A."/>
            <person name="Chaudhuri R.R."/>
            <person name="La Ragione R."/>
            <person name="Hildebrand F."/>
            <person name="Pallen M.J."/>
        </authorList>
    </citation>
    <scope>NUCLEOTIDE SEQUENCE</scope>
    <source>
        <strain evidence="14">ChiHile30-977</strain>
    </source>
</reference>
<proteinExistence type="inferred from homology"/>
<comment type="similarity">
    <text evidence="3">Belongs to the transpeptidase family.</text>
</comment>
<dbReference type="Proteomes" id="UP000886819">
    <property type="component" value="Unassembled WGS sequence"/>
</dbReference>
<evidence type="ECO:0000259" key="13">
    <source>
        <dbReference type="Pfam" id="PF03717"/>
    </source>
</evidence>
<evidence type="ECO:0000256" key="8">
    <source>
        <dbReference type="ARBA" id="ARBA00022989"/>
    </source>
</evidence>
<evidence type="ECO:0000256" key="3">
    <source>
        <dbReference type="ARBA" id="ARBA00007171"/>
    </source>
</evidence>
<dbReference type="PANTHER" id="PTHR30627:SF2">
    <property type="entry name" value="PEPTIDOGLYCAN D,D-TRANSPEPTIDASE MRDA"/>
    <property type="match status" value="1"/>
</dbReference>
<dbReference type="GO" id="GO:0071555">
    <property type="term" value="P:cell wall organization"/>
    <property type="evidence" value="ECO:0007669"/>
    <property type="project" value="UniProtKB-KW"/>
</dbReference>
<evidence type="ECO:0000256" key="9">
    <source>
        <dbReference type="ARBA" id="ARBA00023136"/>
    </source>
</evidence>
<comment type="caution">
    <text evidence="14">The sequence shown here is derived from an EMBL/GenBank/DDBJ whole genome shotgun (WGS) entry which is preliminary data.</text>
</comment>
<dbReference type="Pfam" id="PF00905">
    <property type="entry name" value="Transpeptidase"/>
    <property type="match status" value="2"/>
</dbReference>
<keyword evidence="5 11" id="KW-0812">Transmembrane</keyword>
<dbReference type="Gene3D" id="3.90.1310.10">
    <property type="entry name" value="Penicillin-binding protein 2a (Domain 2)"/>
    <property type="match status" value="1"/>
</dbReference>
<keyword evidence="8 11" id="KW-1133">Transmembrane helix</keyword>
<dbReference type="InterPro" id="IPR001460">
    <property type="entry name" value="PCN-bd_Tpept"/>
</dbReference>
<dbReference type="EMBL" id="DVFI01000038">
    <property type="protein sequence ID" value="HIQ62524.1"/>
    <property type="molecule type" value="Genomic_DNA"/>
</dbReference>
<dbReference type="InterPro" id="IPR050515">
    <property type="entry name" value="Beta-lactam/transpept"/>
</dbReference>
<dbReference type="PROSITE" id="PS51257">
    <property type="entry name" value="PROKAR_LIPOPROTEIN"/>
    <property type="match status" value="1"/>
</dbReference>
<dbReference type="AlphaFoldDB" id="A0A9D1CJC3"/>
<sequence length="834" mass="94133">MNKKDRWRFAILVVLVMGCFSVLVVRLANLQVRGGDDYGEIASRNMTKTIYERGSRGEILDVNGSRLAYDKKIYNVEFYRTPSSGKEQNAAYSKAIWEVIQTVEAVGVEVDFDFWLQPNEDGTWRFDTGTTDESVAARREEMFRGNFYCTSRDVNEIYDWLCENYQINAIDADWPEEEKLTLEDKLQVLGVWQEMQMNAFNSEPIVIAKDIPYGTMIELETRMISLDGMSISVENQRVYPRGTLACHILGYTGLIQSETQMQDYLAKGYMRSDTVGLDGVENTMEEWLTPNSSLRQGYSVVEVDRSGRRIRELERVEPSDGNTVRLTIQSDLQAVTEQALEDVINYIRDEEEKRLQNSTWLEQNREELLEYQASEREINLAQNGAIVVLDMECRLLAMASYPDYDPNLFILGMDEAQYQRTMLDERNPLFNNAIQAADTPGSVFKMCTALAALSNGYLTLTEEIDDEGSFTLYDTSSTAPKCWTNYPSRHQNQTIVQGLQNSCNYFFYTIASRMGADGELLHEFASQLGLTSKTNIDLPGEAQSIVGCQNSLYDPSQPISGTSQDTWIPYLVQQSLKEHLRNIGVEYNINYSDERLDQCIKALMDMAYNTEQGADMQTWIRAARIILMEELGMTTEMVYRAPIMSPITEYLNEIKWGGSQTIMTAIGQSITMTTPIAMARYMAAIANGGYVYDVQIIDSIIAPGGEVINEFEPTLINDLSDEIGEYLPSIKLGLEGVVDDGGTAESYFSNWKYRNEIAAKTGTAEKSELDVESNSWMVAMAPYDDPEIVVVVYVPNGLSGAMSSYAIQDVVEYYLDSKVEDTELILPAPNAFAQ</sequence>
<evidence type="ECO:0000256" key="4">
    <source>
        <dbReference type="ARBA" id="ARBA00022475"/>
    </source>
</evidence>
<dbReference type="InterPro" id="IPR012338">
    <property type="entry name" value="Beta-lactam/transpept-like"/>
</dbReference>
<feature type="domain" description="Penicillin-binding protein transpeptidase" evidence="12">
    <location>
        <begin position="384"/>
        <end position="545"/>
    </location>
</feature>
<feature type="transmembrane region" description="Helical" evidence="11">
    <location>
        <begin position="7"/>
        <end position="28"/>
    </location>
</feature>
<dbReference type="GO" id="GO:0008360">
    <property type="term" value="P:regulation of cell shape"/>
    <property type="evidence" value="ECO:0007669"/>
    <property type="project" value="UniProtKB-KW"/>
</dbReference>
<keyword evidence="10" id="KW-0961">Cell wall biogenesis/degradation</keyword>
<dbReference type="GO" id="GO:0009252">
    <property type="term" value="P:peptidoglycan biosynthetic process"/>
    <property type="evidence" value="ECO:0007669"/>
    <property type="project" value="UniProtKB-KW"/>
</dbReference>
<name>A0A9D1CJC3_9FIRM</name>
<protein>
    <recommendedName>
        <fullName evidence="16">Penicillin-binding protein</fullName>
    </recommendedName>
</protein>